<gene>
    <name evidence="3" type="ORF">FHX73_12341</name>
</gene>
<sequence length="406" mass="41178">MAVDAPDASLPDGLQNLLMILVGNKWPTGSESALRAEAAAWSAAAKSVRDCVQDLTDAGRRLDQGLNGTTRDTVDAYLAKLATADDAALPLIAQCCDAAAAALDNLANEIETLRIEIIGALVVLAVQLAVDAAMFLFGGAEAAPAEIAFTRALLWALLRKALISAVTRVAESVLAQVGFDLLAQVIELGQGHRTSIDGGELGTAAVNGAIGGAVGVGAGWLGKGLSKGLGKGLGKGFASLTGNEAGRFTKGAADLVWNTGYGALTGMAEGAAQDAAFGLSGDYVSGAANGAFAGAWGSRHGAMNPGNKFSLSPADHIEGWLNGRLEGPRPPGGGPSEIELGPVGDLPHELPPLPPLDTDLSSLSHELGHFPVPVGDFRQTHGAAPPPPTMSDAIFTELSPGPRPSP</sequence>
<reference evidence="3 4" key="1">
    <citation type="submission" date="2019-06" db="EMBL/GenBank/DDBJ databases">
        <title>Sequencing the genomes of 1000 actinobacteria strains.</title>
        <authorList>
            <person name="Klenk H.-P."/>
        </authorList>
    </citation>
    <scope>NUCLEOTIDE SEQUENCE [LARGE SCALE GENOMIC DNA]</scope>
    <source>
        <strain evidence="3 4">DSM 44826</strain>
    </source>
</reference>
<organism evidence="3 4">
    <name type="scientific">Kitasatospora viridis</name>
    <dbReference type="NCBI Taxonomy" id="281105"/>
    <lineage>
        <taxon>Bacteria</taxon>
        <taxon>Bacillati</taxon>
        <taxon>Actinomycetota</taxon>
        <taxon>Actinomycetes</taxon>
        <taxon>Kitasatosporales</taxon>
        <taxon>Streptomycetaceae</taxon>
        <taxon>Kitasatospora</taxon>
    </lineage>
</organism>
<dbReference type="Pfam" id="PF25547">
    <property type="entry name" value="WXG100_2"/>
    <property type="match status" value="1"/>
</dbReference>
<evidence type="ECO:0000256" key="1">
    <source>
        <dbReference type="SAM" id="MobiDB-lite"/>
    </source>
</evidence>
<evidence type="ECO:0000313" key="4">
    <source>
        <dbReference type="Proteomes" id="UP000317940"/>
    </source>
</evidence>
<feature type="domain" description="Outer membrane channel protein CpnT-like N-terminal" evidence="2">
    <location>
        <begin position="22"/>
        <end position="142"/>
    </location>
</feature>
<protein>
    <recommendedName>
        <fullName evidence="2">Outer membrane channel protein CpnT-like N-terminal domain-containing protein</fullName>
    </recommendedName>
</protein>
<evidence type="ECO:0000313" key="3">
    <source>
        <dbReference type="EMBL" id="TWF91229.1"/>
    </source>
</evidence>
<name>A0A561TVU6_9ACTN</name>
<dbReference type="InterPro" id="IPR057746">
    <property type="entry name" value="CpnT-like_N"/>
</dbReference>
<proteinExistence type="predicted"/>
<dbReference type="AlphaFoldDB" id="A0A561TVU6"/>
<dbReference type="RefSeq" id="WP_145908845.1">
    <property type="nucleotide sequence ID" value="NZ_BAAAMZ010000033.1"/>
</dbReference>
<dbReference type="Proteomes" id="UP000317940">
    <property type="component" value="Unassembled WGS sequence"/>
</dbReference>
<feature type="region of interest" description="Disordered" evidence="1">
    <location>
        <begin position="371"/>
        <end position="406"/>
    </location>
</feature>
<dbReference type="EMBL" id="VIWT01000002">
    <property type="protein sequence ID" value="TWF91229.1"/>
    <property type="molecule type" value="Genomic_DNA"/>
</dbReference>
<keyword evidence="4" id="KW-1185">Reference proteome</keyword>
<dbReference type="OrthoDB" id="3874132at2"/>
<accession>A0A561TVU6</accession>
<comment type="caution">
    <text evidence="3">The sequence shown here is derived from an EMBL/GenBank/DDBJ whole genome shotgun (WGS) entry which is preliminary data.</text>
</comment>
<feature type="region of interest" description="Disordered" evidence="1">
    <location>
        <begin position="325"/>
        <end position="353"/>
    </location>
</feature>
<evidence type="ECO:0000259" key="2">
    <source>
        <dbReference type="Pfam" id="PF25547"/>
    </source>
</evidence>